<evidence type="ECO:0000256" key="2">
    <source>
        <dbReference type="ARBA" id="ARBA00009409"/>
    </source>
</evidence>
<keyword evidence="6 15" id="KW-0863">Zinc-finger</keyword>
<comment type="function">
    <text evidence="15">Involved in base excision repair of DNA damaged by oxidation or by mutagenic agents. Acts as DNA glycosylase that recognizes and removes damaged bases. Has a preference for oxidized purines, such as 7,8-dihydro-8-oxoguanine (8-oxoG). Has AP (apurinic/apyrimidinic) lyase activity and introduces nicks in the DNA strand. Cleaves the DNA backbone by beta-delta elimination to generate a single-strand break at the site of the removed base with both 3'- and 5'-phosphates.</text>
</comment>
<evidence type="ECO:0000259" key="17">
    <source>
        <dbReference type="PROSITE" id="PS51068"/>
    </source>
</evidence>
<comment type="cofactor">
    <cofactor evidence="15">
        <name>Zn(2+)</name>
        <dbReference type="ChEBI" id="CHEBI:29105"/>
    </cofactor>
    <text evidence="15">Binds 1 zinc ion per subunit.</text>
</comment>
<dbReference type="AlphaFoldDB" id="A0A345Y5X9"/>
<keyword evidence="12 15" id="KW-0511">Multifunctional enzyme</keyword>
<dbReference type="InterPro" id="IPR020629">
    <property type="entry name" value="FPG_Glyclase"/>
</dbReference>
<dbReference type="KEGG" id="ccah:DWG20_07750"/>
<evidence type="ECO:0000256" key="14">
    <source>
        <dbReference type="ARBA" id="ARBA00044632"/>
    </source>
</evidence>
<feature type="active site" description="Proton donor" evidence="15">
    <location>
        <position position="3"/>
    </location>
</feature>
<sequence length="276" mass="30051">MPELPEVETTKRGVSPTLTRARVDAVTVRCAALRWPVPPELAATLEGATVLSVTRRAKYLLIGFAHGTLIVHLGMSGSLRFVPPGTPPEKHDHVDLVLSPVGAMPTVLRYRDPRRFGAWLWHAGAPEHHPLLTRLGPEPLSDAFSGEHLYKVTRNKSVAIKQALMDNALVVGVGNIYANEALFHAGIRPTRPAKRLTRDDCARLAETIKAVLARAIEAGGSSLRDFVGAGGEPGYFQQTYYAYGRAGEACRHCGATIEAIRQGQRSSYYCPHCQPC</sequence>
<accession>A0A345Y5X9</accession>
<dbReference type="PANTHER" id="PTHR22993">
    <property type="entry name" value="FORMAMIDOPYRIMIDINE-DNA GLYCOSYLASE"/>
    <property type="match status" value="1"/>
</dbReference>
<keyword evidence="11 15" id="KW-0456">Lyase</keyword>
<dbReference type="GO" id="GO:0008270">
    <property type="term" value="F:zinc ion binding"/>
    <property type="evidence" value="ECO:0007669"/>
    <property type="project" value="UniProtKB-UniRule"/>
</dbReference>
<evidence type="ECO:0000313" key="18">
    <source>
        <dbReference type="EMBL" id="AXK39331.1"/>
    </source>
</evidence>
<name>A0A345Y5X9_9NEIS</name>
<dbReference type="OrthoDB" id="9800855at2"/>
<dbReference type="InterPro" id="IPR000214">
    <property type="entry name" value="Znf_DNA_glyclase/AP_lyase"/>
</dbReference>
<evidence type="ECO:0000259" key="16">
    <source>
        <dbReference type="PROSITE" id="PS51066"/>
    </source>
</evidence>
<feature type="active site" description="Proton donor; for delta-elimination activity" evidence="15">
    <location>
        <position position="265"/>
    </location>
</feature>
<reference evidence="18 19" key="1">
    <citation type="submission" date="2018-07" db="EMBL/GenBank/DDBJ databases">
        <title>Crenobacter cavernae sp. nov., isolated from a karst cave.</title>
        <authorList>
            <person name="Zhu H."/>
        </authorList>
    </citation>
    <scope>NUCLEOTIDE SEQUENCE [LARGE SCALE GENOMIC DNA]</scope>
    <source>
        <strain evidence="18 19">K1W11S-77</strain>
    </source>
</reference>
<feature type="active site" description="Schiff-base intermediate with DNA" evidence="15">
    <location>
        <position position="2"/>
    </location>
</feature>
<evidence type="ECO:0000256" key="5">
    <source>
        <dbReference type="ARBA" id="ARBA00022763"/>
    </source>
</evidence>
<keyword evidence="7 15" id="KW-0378">Hydrolase</keyword>
<evidence type="ECO:0000256" key="6">
    <source>
        <dbReference type="ARBA" id="ARBA00022771"/>
    </source>
</evidence>
<evidence type="ECO:0000256" key="11">
    <source>
        <dbReference type="ARBA" id="ARBA00023239"/>
    </source>
</evidence>
<gene>
    <name evidence="15" type="primary">mutM</name>
    <name evidence="15" type="synonym">fpg</name>
    <name evidence="18" type="ORF">DWG20_07750</name>
</gene>
<evidence type="ECO:0000256" key="7">
    <source>
        <dbReference type="ARBA" id="ARBA00022801"/>
    </source>
</evidence>
<dbReference type="InterPro" id="IPR015887">
    <property type="entry name" value="DNA_glyclase_Znf_dom_DNA_BS"/>
</dbReference>
<dbReference type="InterPro" id="IPR010663">
    <property type="entry name" value="Znf_FPG/IleRS"/>
</dbReference>
<dbReference type="Gene3D" id="1.10.8.50">
    <property type="match status" value="1"/>
</dbReference>
<dbReference type="PROSITE" id="PS01242">
    <property type="entry name" value="ZF_FPG_1"/>
    <property type="match status" value="1"/>
</dbReference>
<dbReference type="PANTHER" id="PTHR22993:SF9">
    <property type="entry name" value="FORMAMIDOPYRIMIDINE-DNA GLYCOSYLASE"/>
    <property type="match status" value="1"/>
</dbReference>
<evidence type="ECO:0000256" key="9">
    <source>
        <dbReference type="ARBA" id="ARBA00023125"/>
    </source>
</evidence>
<dbReference type="GO" id="GO:0034039">
    <property type="term" value="F:8-oxo-7,8-dihydroguanine DNA N-glycosylase activity"/>
    <property type="evidence" value="ECO:0007669"/>
    <property type="project" value="TreeGrafter"/>
</dbReference>
<feature type="domain" description="FPG-type" evidence="16">
    <location>
        <begin position="241"/>
        <end position="275"/>
    </location>
</feature>
<dbReference type="SMART" id="SM00898">
    <property type="entry name" value="Fapy_DNA_glyco"/>
    <property type="match status" value="1"/>
</dbReference>
<comment type="subunit">
    <text evidence="3 15">Monomer.</text>
</comment>
<dbReference type="CDD" id="cd08966">
    <property type="entry name" value="EcFpg-like_N"/>
    <property type="match status" value="1"/>
</dbReference>
<dbReference type="Proteomes" id="UP000254537">
    <property type="component" value="Chromosome"/>
</dbReference>
<dbReference type="GO" id="GO:0003684">
    <property type="term" value="F:damaged DNA binding"/>
    <property type="evidence" value="ECO:0007669"/>
    <property type="project" value="InterPro"/>
</dbReference>
<keyword evidence="4 15" id="KW-0479">Metal-binding</keyword>
<protein>
    <recommendedName>
        <fullName evidence="15">Formamidopyrimidine-DNA glycosylase</fullName>
        <shortName evidence="15">Fapy-DNA glycosylase</shortName>
        <ecNumber evidence="15">3.2.2.23</ecNumber>
    </recommendedName>
    <alternativeName>
        <fullName evidence="15">DNA-(apurinic or apyrimidinic site) lyase MutM</fullName>
        <shortName evidence="15">AP lyase MutM</shortName>
        <ecNumber evidence="15">4.2.99.18</ecNumber>
    </alternativeName>
</protein>
<evidence type="ECO:0000256" key="1">
    <source>
        <dbReference type="ARBA" id="ARBA00001668"/>
    </source>
</evidence>
<dbReference type="NCBIfam" id="NF002211">
    <property type="entry name" value="PRK01103.1"/>
    <property type="match status" value="1"/>
</dbReference>
<evidence type="ECO:0000313" key="19">
    <source>
        <dbReference type="Proteomes" id="UP000254537"/>
    </source>
</evidence>
<dbReference type="SUPFAM" id="SSF81624">
    <property type="entry name" value="N-terminal domain of MutM-like DNA repair proteins"/>
    <property type="match status" value="1"/>
</dbReference>
<feature type="active site" description="Proton donor; for beta-elimination activity" evidence="15">
    <location>
        <position position="58"/>
    </location>
</feature>
<dbReference type="PROSITE" id="PS51068">
    <property type="entry name" value="FPG_CAT"/>
    <property type="match status" value="1"/>
</dbReference>
<evidence type="ECO:0000256" key="8">
    <source>
        <dbReference type="ARBA" id="ARBA00022833"/>
    </source>
</evidence>
<feature type="binding site" evidence="15">
    <location>
        <position position="91"/>
    </location>
    <ligand>
        <name>DNA</name>
        <dbReference type="ChEBI" id="CHEBI:16991"/>
    </ligand>
</feature>
<dbReference type="HAMAP" id="MF_00103">
    <property type="entry name" value="Fapy_DNA_glycosyl"/>
    <property type="match status" value="1"/>
</dbReference>
<organism evidence="18 19">
    <name type="scientific">Crenobacter cavernae</name>
    <dbReference type="NCBI Taxonomy" id="2290923"/>
    <lineage>
        <taxon>Bacteria</taxon>
        <taxon>Pseudomonadati</taxon>
        <taxon>Pseudomonadota</taxon>
        <taxon>Betaproteobacteria</taxon>
        <taxon>Neisseriales</taxon>
        <taxon>Neisseriaceae</taxon>
        <taxon>Crenobacter</taxon>
    </lineage>
</organism>
<dbReference type="EC" id="4.2.99.18" evidence="15"/>
<comment type="similarity">
    <text evidence="2 15">Belongs to the FPG family.</text>
</comment>
<feature type="binding site" evidence="15">
    <location>
        <position position="156"/>
    </location>
    <ligand>
        <name>DNA</name>
        <dbReference type="ChEBI" id="CHEBI:16991"/>
    </ligand>
</feature>
<dbReference type="InterPro" id="IPR035937">
    <property type="entry name" value="FPG_N"/>
</dbReference>
<dbReference type="SMART" id="SM01232">
    <property type="entry name" value="H2TH"/>
    <property type="match status" value="1"/>
</dbReference>
<dbReference type="FunFam" id="1.10.8.50:FF:000003">
    <property type="entry name" value="Formamidopyrimidine-DNA glycosylase"/>
    <property type="match status" value="1"/>
</dbReference>
<feature type="binding site" evidence="15">
    <location>
        <position position="114"/>
    </location>
    <ligand>
        <name>DNA</name>
        <dbReference type="ChEBI" id="CHEBI:16991"/>
    </ligand>
</feature>
<dbReference type="SUPFAM" id="SSF57716">
    <property type="entry name" value="Glucocorticoid receptor-like (DNA-binding domain)"/>
    <property type="match status" value="1"/>
</dbReference>
<dbReference type="InterPro" id="IPR015886">
    <property type="entry name" value="H2TH_FPG"/>
</dbReference>
<keyword evidence="10 15" id="KW-0234">DNA repair</keyword>
<dbReference type="FunFam" id="3.20.190.10:FF:000001">
    <property type="entry name" value="Formamidopyrimidine-DNA glycosylase"/>
    <property type="match status" value="1"/>
</dbReference>
<dbReference type="NCBIfam" id="TIGR00577">
    <property type="entry name" value="fpg"/>
    <property type="match status" value="1"/>
</dbReference>
<keyword evidence="13 15" id="KW-0326">Glycosidase</keyword>
<evidence type="ECO:0000256" key="12">
    <source>
        <dbReference type="ARBA" id="ARBA00023268"/>
    </source>
</evidence>
<dbReference type="Pfam" id="PF06831">
    <property type="entry name" value="H2TH"/>
    <property type="match status" value="1"/>
</dbReference>
<keyword evidence="5 15" id="KW-0227">DNA damage</keyword>
<dbReference type="InterPro" id="IPR012319">
    <property type="entry name" value="FPG_cat"/>
</dbReference>
<dbReference type="Gene3D" id="3.20.190.10">
    <property type="entry name" value="MutM-like, N-terminal"/>
    <property type="match status" value="1"/>
</dbReference>
<dbReference type="EC" id="3.2.2.23" evidence="15"/>
<feature type="domain" description="Formamidopyrimidine-DNA glycosylase catalytic" evidence="17">
    <location>
        <begin position="2"/>
        <end position="117"/>
    </location>
</feature>
<comment type="catalytic activity">
    <reaction evidence="1 15">
        <text>Hydrolysis of DNA containing ring-opened 7-methylguanine residues, releasing 2,6-diamino-4-hydroxy-5-(N-methyl)formamidopyrimidine.</text>
        <dbReference type="EC" id="3.2.2.23"/>
    </reaction>
</comment>
<dbReference type="GO" id="GO:0140078">
    <property type="term" value="F:class I DNA-(apurinic or apyrimidinic site) endonuclease activity"/>
    <property type="evidence" value="ECO:0007669"/>
    <property type="project" value="UniProtKB-EC"/>
</dbReference>
<evidence type="ECO:0000256" key="4">
    <source>
        <dbReference type="ARBA" id="ARBA00022723"/>
    </source>
</evidence>
<dbReference type="GO" id="GO:0006284">
    <property type="term" value="P:base-excision repair"/>
    <property type="evidence" value="ECO:0007669"/>
    <property type="project" value="InterPro"/>
</dbReference>
<evidence type="ECO:0000256" key="10">
    <source>
        <dbReference type="ARBA" id="ARBA00023204"/>
    </source>
</evidence>
<dbReference type="PROSITE" id="PS51066">
    <property type="entry name" value="ZF_FPG_2"/>
    <property type="match status" value="1"/>
</dbReference>
<dbReference type="Pfam" id="PF01149">
    <property type="entry name" value="Fapy_DNA_glyco"/>
    <property type="match status" value="1"/>
</dbReference>
<proteinExistence type="inferred from homology"/>
<dbReference type="RefSeq" id="WP_115433266.1">
    <property type="nucleotide sequence ID" value="NZ_CP031337.1"/>
</dbReference>
<evidence type="ECO:0000256" key="13">
    <source>
        <dbReference type="ARBA" id="ARBA00023295"/>
    </source>
</evidence>
<keyword evidence="8 15" id="KW-0862">Zinc</keyword>
<keyword evidence="9 15" id="KW-0238">DNA-binding</keyword>
<comment type="catalytic activity">
    <reaction evidence="14 15">
        <text>2'-deoxyribonucleotide-(2'-deoxyribose 5'-phosphate)-2'-deoxyribonucleotide-DNA = a 3'-end 2'-deoxyribonucleotide-(2,3-dehydro-2,3-deoxyribose 5'-phosphate)-DNA + a 5'-end 5'-phospho-2'-deoxyribonucleoside-DNA + H(+)</text>
        <dbReference type="Rhea" id="RHEA:66592"/>
        <dbReference type="Rhea" id="RHEA-COMP:13180"/>
        <dbReference type="Rhea" id="RHEA-COMP:16897"/>
        <dbReference type="Rhea" id="RHEA-COMP:17067"/>
        <dbReference type="ChEBI" id="CHEBI:15378"/>
        <dbReference type="ChEBI" id="CHEBI:136412"/>
        <dbReference type="ChEBI" id="CHEBI:157695"/>
        <dbReference type="ChEBI" id="CHEBI:167181"/>
        <dbReference type="EC" id="4.2.99.18"/>
    </reaction>
</comment>
<evidence type="ECO:0000256" key="3">
    <source>
        <dbReference type="ARBA" id="ARBA00011245"/>
    </source>
</evidence>
<dbReference type="Pfam" id="PF06827">
    <property type="entry name" value="zf-FPG_IleRS"/>
    <property type="match status" value="1"/>
</dbReference>
<dbReference type="EMBL" id="CP031337">
    <property type="protein sequence ID" value="AXK39331.1"/>
    <property type="molecule type" value="Genomic_DNA"/>
</dbReference>
<dbReference type="InterPro" id="IPR010979">
    <property type="entry name" value="Ribosomal_uS13-like_H2TH"/>
</dbReference>
<dbReference type="SUPFAM" id="SSF46946">
    <property type="entry name" value="S13-like H2TH domain"/>
    <property type="match status" value="1"/>
</dbReference>
<evidence type="ECO:0000256" key="15">
    <source>
        <dbReference type="HAMAP-Rule" id="MF_00103"/>
    </source>
</evidence>